<dbReference type="SUPFAM" id="SSF46785">
    <property type="entry name" value="Winged helix' DNA-binding domain"/>
    <property type="match status" value="1"/>
</dbReference>
<sequence>MEVKKHVGAVHSKAPLSLLQRKVANVLLLNAFEELADDRVERHEIALRDLARICGFDSNNWEYLQDALRALTDVRIEWNVLDKDGKKRWGRSAYLAEVEMVERSGTASYVYPPTLRRQLANPAVYARINLAIQARFGSGYALALYENCVRFRKVGTTGFLPLDTWRGLLGVEEGQYPEYKYLNKQVLKRAADEVNRYSDIRVEMETKKEGRSVAALRFTVAEAGDEAVQASGAVGPAIRQALGAVPDPRSLAPEPAEVIADHPLADLQRRLLTFGLSEAQALDLSTEFDPARVATNLDHVEAEIDKGEVKNVAAFTVAAVRGDYAASAGPPAVVRQAEEKKADAKRARDAQQRQREERKAQAAQSERERGEARDRALDEAFAALPQAEQDALTDEAVARMRADAPPIHAWYREAAEAGTPEADMRPAVLSTLRAFRRDLVAAISSPSS</sequence>
<dbReference type="Gene3D" id="1.10.10.10">
    <property type="entry name" value="Winged helix-like DNA-binding domain superfamily/Winged helix DNA-binding domain"/>
    <property type="match status" value="2"/>
</dbReference>
<dbReference type="Proteomes" id="UP000216446">
    <property type="component" value="Unassembled WGS sequence"/>
</dbReference>
<comment type="caution">
    <text evidence="4">The sequence shown here is derived from an EMBL/GenBank/DDBJ whole genome shotgun (WGS) entry which is preliminary data.</text>
</comment>
<comment type="similarity">
    <text evidence="1">Belongs to the initiator RepB protein family.</text>
</comment>
<evidence type="ECO:0000313" key="4">
    <source>
        <dbReference type="EMBL" id="OZC01396.1"/>
    </source>
</evidence>
<dbReference type="InterPro" id="IPR000525">
    <property type="entry name" value="Initiator_Rep_WH1"/>
</dbReference>
<dbReference type="InParanoid" id="A0A259TUM9"/>
<evidence type="ECO:0000256" key="2">
    <source>
        <dbReference type="SAM" id="MobiDB-lite"/>
    </source>
</evidence>
<dbReference type="EMBL" id="MQWB01000010">
    <property type="protein sequence ID" value="OZC01396.1"/>
    <property type="molecule type" value="Genomic_DNA"/>
</dbReference>
<name>A0A259TUM9_9BACT</name>
<dbReference type="InterPro" id="IPR036390">
    <property type="entry name" value="WH_DNA-bd_sf"/>
</dbReference>
<accession>A0A259TUM9</accession>
<dbReference type="InterPro" id="IPR036388">
    <property type="entry name" value="WH-like_DNA-bd_sf"/>
</dbReference>
<protein>
    <recommendedName>
        <fullName evidence="3">Initiator Rep protein WH1 domain-containing protein</fullName>
    </recommendedName>
</protein>
<dbReference type="Pfam" id="PF21205">
    <property type="entry name" value="Rep3_C"/>
    <property type="match status" value="1"/>
</dbReference>
<evidence type="ECO:0000256" key="1">
    <source>
        <dbReference type="ARBA" id="ARBA00038283"/>
    </source>
</evidence>
<keyword evidence="5" id="KW-1185">Reference proteome</keyword>
<proteinExistence type="inferred from homology"/>
<dbReference type="AlphaFoldDB" id="A0A259TUM9"/>
<feature type="region of interest" description="Disordered" evidence="2">
    <location>
        <begin position="328"/>
        <end position="374"/>
    </location>
</feature>
<dbReference type="Pfam" id="PF01051">
    <property type="entry name" value="Rep3_N"/>
    <property type="match status" value="1"/>
</dbReference>
<organism evidence="4 5">
    <name type="scientific">Rubricoccus marinus</name>
    <dbReference type="NCBI Taxonomy" id="716817"/>
    <lineage>
        <taxon>Bacteria</taxon>
        <taxon>Pseudomonadati</taxon>
        <taxon>Rhodothermota</taxon>
        <taxon>Rhodothermia</taxon>
        <taxon>Rhodothermales</taxon>
        <taxon>Rubricoccaceae</taxon>
        <taxon>Rubricoccus</taxon>
    </lineage>
</organism>
<feature type="compositionally biased region" description="Basic and acidic residues" evidence="2">
    <location>
        <begin position="336"/>
        <end position="374"/>
    </location>
</feature>
<dbReference type="GO" id="GO:0003887">
    <property type="term" value="F:DNA-directed DNA polymerase activity"/>
    <property type="evidence" value="ECO:0007669"/>
    <property type="project" value="InterPro"/>
</dbReference>
<feature type="domain" description="Initiator Rep protein WH1" evidence="3">
    <location>
        <begin position="3"/>
        <end position="148"/>
    </location>
</feature>
<dbReference type="GO" id="GO:0006270">
    <property type="term" value="P:DNA replication initiation"/>
    <property type="evidence" value="ECO:0007669"/>
    <property type="project" value="InterPro"/>
</dbReference>
<evidence type="ECO:0000259" key="3">
    <source>
        <dbReference type="Pfam" id="PF01051"/>
    </source>
</evidence>
<gene>
    <name evidence="4" type="ORF">BSZ36_17055</name>
</gene>
<evidence type="ECO:0000313" key="5">
    <source>
        <dbReference type="Proteomes" id="UP000216446"/>
    </source>
</evidence>
<reference evidence="4 5" key="1">
    <citation type="submission" date="2016-11" db="EMBL/GenBank/DDBJ databases">
        <title>Study of marine rhodopsin-containing bacteria.</title>
        <authorList>
            <person name="Yoshizawa S."/>
            <person name="Kumagai Y."/>
            <person name="Kogure K."/>
        </authorList>
    </citation>
    <scope>NUCLEOTIDE SEQUENCE [LARGE SCALE GENOMIC DNA]</scope>
    <source>
        <strain evidence="4 5">SG-29</strain>
    </source>
</reference>